<dbReference type="SUPFAM" id="SSF52540">
    <property type="entry name" value="P-loop containing nucleoside triphosphate hydrolases"/>
    <property type="match status" value="1"/>
</dbReference>
<dbReference type="Pfam" id="PF26557">
    <property type="entry name" value="Cullin_AB"/>
    <property type="match status" value="1"/>
</dbReference>
<keyword evidence="7" id="KW-0636">Prenylation</keyword>
<reference evidence="11 12" key="1">
    <citation type="journal article" date="2023" name="Hortic Res">
        <title>The complete reference genome for grapevine (Vitis vinifera L.) genetics and breeding.</title>
        <authorList>
            <person name="Shi X."/>
            <person name="Cao S."/>
            <person name="Wang X."/>
            <person name="Huang S."/>
            <person name="Wang Y."/>
            <person name="Liu Z."/>
            <person name="Liu W."/>
            <person name="Leng X."/>
            <person name="Peng Y."/>
            <person name="Wang N."/>
            <person name="Wang Y."/>
            <person name="Ma Z."/>
            <person name="Xu X."/>
            <person name="Zhang F."/>
            <person name="Xue H."/>
            <person name="Zhong H."/>
            <person name="Wang Y."/>
            <person name="Zhang K."/>
            <person name="Velt A."/>
            <person name="Avia K."/>
            <person name="Holtgrawe D."/>
            <person name="Grimplet J."/>
            <person name="Matus J.T."/>
            <person name="Ware D."/>
            <person name="Wu X."/>
            <person name="Wang H."/>
            <person name="Liu C."/>
            <person name="Fang Y."/>
            <person name="Rustenholz C."/>
            <person name="Cheng Z."/>
            <person name="Xiao H."/>
            <person name="Zhou Y."/>
        </authorList>
    </citation>
    <scope>NUCLEOTIDE SEQUENCE [LARGE SCALE GENOMIC DNA]</scope>
    <source>
        <strain evidence="12">cv. Pinot noir / PN40024</strain>
        <tissue evidence="11">Leaf</tissue>
    </source>
</reference>
<dbReference type="InterPro" id="IPR059120">
    <property type="entry name" value="Cullin-like_AB"/>
</dbReference>
<evidence type="ECO:0000256" key="9">
    <source>
        <dbReference type="PROSITE-ProRule" id="PRU00330"/>
    </source>
</evidence>
<name>A0ABY9BT70_VITVI</name>
<dbReference type="InterPro" id="IPR027417">
    <property type="entry name" value="P-loop_NTPase"/>
</dbReference>
<gene>
    <name evidence="11" type="ORF">VitviT2T_004982</name>
</gene>
<keyword evidence="3" id="KW-0547">Nucleotide-binding</keyword>
<sequence length="244" mass="27722">MGTADLKVIFGKGQKHELIVSTHQMCALMLFNNVDNLSYKEIEQAIEIPASDLKRCLQSMACVKGKNILGKKQNRERGPRFLLLHPSLSVSLRFEVDETYNFNQDDPLVEGVLTLDTHAEIFVGVGPITDPKEEHNAFEICQRYNEIAALLKDYIALNPAKHFTFVSHSAGRYVHKKFSQQYKATIGANFVTKELQIDDQLVTLHILDIARQERFQSLGVAFYRRVDCCVLVYDVNVNSILYKG</sequence>
<organism evidence="11 12">
    <name type="scientific">Vitis vinifera</name>
    <name type="common">Grape</name>
    <dbReference type="NCBI Taxonomy" id="29760"/>
    <lineage>
        <taxon>Eukaryota</taxon>
        <taxon>Viridiplantae</taxon>
        <taxon>Streptophyta</taxon>
        <taxon>Embryophyta</taxon>
        <taxon>Tracheophyta</taxon>
        <taxon>Spermatophyta</taxon>
        <taxon>Magnoliopsida</taxon>
        <taxon>eudicotyledons</taxon>
        <taxon>Gunneridae</taxon>
        <taxon>Pentapetalae</taxon>
        <taxon>rosids</taxon>
        <taxon>Vitales</taxon>
        <taxon>Vitaceae</taxon>
        <taxon>Viteae</taxon>
        <taxon>Vitis</taxon>
    </lineage>
</organism>
<evidence type="ECO:0000256" key="8">
    <source>
        <dbReference type="ARBA" id="ARBA00046278"/>
    </source>
</evidence>
<dbReference type="InterPro" id="IPR016158">
    <property type="entry name" value="Cullin_homology"/>
</dbReference>
<dbReference type="InterPro" id="IPR036317">
    <property type="entry name" value="Cullin_homology_sf"/>
</dbReference>
<dbReference type="PROSITE" id="PS51419">
    <property type="entry name" value="RAB"/>
    <property type="match status" value="1"/>
</dbReference>
<dbReference type="InterPro" id="IPR001806">
    <property type="entry name" value="Small_GTPase"/>
</dbReference>
<evidence type="ECO:0000256" key="1">
    <source>
        <dbReference type="ARBA" id="ARBA00006270"/>
    </source>
</evidence>
<keyword evidence="6" id="KW-0449">Lipoprotein</keyword>
<evidence type="ECO:0000256" key="6">
    <source>
        <dbReference type="ARBA" id="ARBA00023288"/>
    </source>
</evidence>
<dbReference type="PRINTS" id="PR00449">
    <property type="entry name" value="RASTRNSFRMNG"/>
</dbReference>
<comment type="similarity">
    <text evidence="9">Belongs to the cullin family.</text>
</comment>
<evidence type="ECO:0000256" key="3">
    <source>
        <dbReference type="ARBA" id="ARBA00022741"/>
    </source>
</evidence>
<dbReference type="SUPFAM" id="SSF75632">
    <property type="entry name" value="Cullin homology domain"/>
    <property type="match status" value="1"/>
</dbReference>
<dbReference type="Gene3D" id="3.40.50.300">
    <property type="entry name" value="P-loop containing nucleotide triphosphate hydrolases"/>
    <property type="match status" value="1"/>
</dbReference>
<dbReference type="EMBL" id="CP126651">
    <property type="protein sequence ID" value="WJZ85445.1"/>
    <property type="molecule type" value="Genomic_DNA"/>
</dbReference>
<evidence type="ECO:0000259" key="10">
    <source>
        <dbReference type="PROSITE" id="PS50069"/>
    </source>
</evidence>
<keyword evidence="4" id="KW-0653">Protein transport</keyword>
<keyword evidence="12" id="KW-1185">Reference proteome</keyword>
<keyword evidence="4" id="KW-0813">Transport</keyword>
<keyword evidence="5" id="KW-0342">GTP-binding</keyword>
<proteinExistence type="inferred from homology"/>
<dbReference type="PANTHER" id="PTHR47981:SF2">
    <property type="entry name" value="RAS-RELATED PROTEIN RABG3B"/>
    <property type="match status" value="1"/>
</dbReference>
<comment type="subcellular location">
    <subcellularLocation>
        <location evidence="8">Endomembrane system</location>
        <topology evidence="8">Lipid-anchor</topology>
        <orientation evidence="8">Cytoplasmic side</orientation>
    </subcellularLocation>
</comment>
<comment type="similarity">
    <text evidence="1">Belongs to the small GTPase superfamily. Rab family.</text>
</comment>
<evidence type="ECO:0000256" key="4">
    <source>
        <dbReference type="ARBA" id="ARBA00022927"/>
    </source>
</evidence>
<dbReference type="PROSITE" id="PS50069">
    <property type="entry name" value="CULLIN_2"/>
    <property type="match status" value="1"/>
</dbReference>
<dbReference type="PANTHER" id="PTHR47981">
    <property type="entry name" value="RAB FAMILY"/>
    <property type="match status" value="1"/>
</dbReference>
<keyword evidence="2" id="KW-0488">Methylation</keyword>
<evidence type="ECO:0000256" key="7">
    <source>
        <dbReference type="ARBA" id="ARBA00023289"/>
    </source>
</evidence>
<accession>A0ABY9BT70</accession>
<evidence type="ECO:0000256" key="5">
    <source>
        <dbReference type="ARBA" id="ARBA00023134"/>
    </source>
</evidence>
<evidence type="ECO:0000313" key="11">
    <source>
        <dbReference type="EMBL" id="WJZ85445.1"/>
    </source>
</evidence>
<dbReference type="Proteomes" id="UP001227230">
    <property type="component" value="Chromosome 4"/>
</dbReference>
<dbReference type="Gene3D" id="3.30.230.130">
    <property type="entry name" value="Cullin, Chain C, Domain 2"/>
    <property type="match status" value="1"/>
</dbReference>
<dbReference type="Pfam" id="PF00071">
    <property type="entry name" value="Ras"/>
    <property type="match status" value="1"/>
</dbReference>
<evidence type="ECO:0000313" key="12">
    <source>
        <dbReference type="Proteomes" id="UP001227230"/>
    </source>
</evidence>
<dbReference type="SMART" id="SM00175">
    <property type="entry name" value="RAB"/>
    <property type="match status" value="1"/>
</dbReference>
<evidence type="ECO:0000256" key="2">
    <source>
        <dbReference type="ARBA" id="ARBA00022481"/>
    </source>
</evidence>
<protein>
    <recommendedName>
        <fullName evidence="10">Cullin family profile domain-containing protein</fullName>
    </recommendedName>
</protein>
<feature type="domain" description="Cullin family profile" evidence="10">
    <location>
        <begin position="1"/>
        <end position="61"/>
    </location>
</feature>